<dbReference type="EMBL" id="DS999415">
    <property type="protein sequence ID" value="EED87080.1"/>
    <property type="molecule type" value="Genomic_DNA"/>
</dbReference>
<feature type="domain" description="Fe2OG dioxygenase" evidence="2">
    <location>
        <begin position="293"/>
        <end position="420"/>
    </location>
</feature>
<evidence type="ECO:0000313" key="3">
    <source>
        <dbReference type="EMBL" id="EED87080.1"/>
    </source>
</evidence>
<feature type="compositionally biased region" description="Low complexity" evidence="1">
    <location>
        <begin position="209"/>
        <end position="221"/>
    </location>
</feature>
<dbReference type="InterPro" id="IPR044861">
    <property type="entry name" value="IPNS-like_FE2OG_OXY"/>
</dbReference>
<dbReference type="OMA" id="ACRSHGC"/>
<dbReference type="InParanoid" id="B8LBN8"/>
<dbReference type="KEGG" id="tps:THAPSDRAFT_8657"/>
<dbReference type="InterPro" id="IPR050231">
    <property type="entry name" value="Iron_ascorbate_oxido_reductase"/>
</dbReference>
<dbReference type="PaxDb" id="35128-Thaps8657"/>
<accession>B8LBN8</accession>
<proteinExistence type="predicted"/>
<name>B8LBN8_THAPS</name>
<evidence type="ECO:0000313" key="4">
    <source>
        <dbReference type="Proteomes" id="UP000001449"/>
    </source>
</evidence>
<dbReference type="Proteomes" id="UP000001449">
    <property type="component" value="Chromosome 11"/>
</dbReference>
<evidence type="ECO:0000259" key="2">
    <source>
        <dbReference type="PROSITE" id="PS51471"/>
    </source>
</evidence>
<dbReference type="HOGENOM" id="CLU_480227_0_0_1"/>
<dbReference type="PANTHER" id="PTHR47990">
    <property type="entry name" value="2-OXOGLUTARATE (2OG) AND FE(II)-DEPENDENT OXYGENASE SUPERFAMILY PROTEIN-RELATED"/>
    <property type="match status" value="1"/>
</dbReference>
<protein>
    <recommendedName>
        <fullName evidence="2">Fe2OG dioxygenase domain-containing protein</fullName>
    </recommendedName>
</protein>
<reference evidence="3 4" key="1">
    <citation type="journal article" date="2004" name="Science">
        <title>The genome of the diatom Thalassiosira pseudonana: ecology, evolution, and metabolism.</title>
        <authorList>
            <person name="Armbrust E.V."/>
            <person name="Berges J.A."/>
            <person name="Bowler C."/>
            <person name="Green B.R."/>
            <person name="Martinez D."/>
            <person name="Putnam N.H."/>
            <person name="Zhou S."/>
            <person name="Allen A.E."/>
            <person name="Apt K.E."/>
            <person name="Bechner M."/>
            <person name="Brzezinski M.A."/>
            <person name="Chaal B.K."/>
            <person name="Chiovitti A."/>
            <person name="Davis A.K."/>
            <person name="Demarest M.S."/>
            <person name="Detter J.C."/>
            <person name="Glavina T."/>
            <person name="Goodstein D."/>
            <person name="Hadi M.Z."/>
            <person name="Hellsten U."/>
            <person name="Hildebrand M."/>
            <person name="Jenkins B.D."/>
            <person name="Jurka J."/>
            <person name="Kapitonov V.V."/>
            <person name="Kroger N."/>
            <person name="Lau W.W."/>
            <person name="Lane T.W."/>
            <person name="Larimer F.W."/>
            <person name="Lippmeier J.C."/>
            <person name="Lucas S."/>
            <person name="Medina M."/>
            <person name="Montsant A."/>
            <person name="Obornik M."/>
            <person name="Parker M.S."/>
            <person name="Palenik B."/>
            <person name="Pazour G.J."/>
            <person name="Richardson P.M."/>
            <person name="Rynearson T.A."/>
            <person name="Saito M.A."/>
            <person name="Schwartz D.C."/>
            <person name="Thamatrakoln K."/>
            <person name="Valentin K."/>
            <person name="Vardi A."/>
            <person name="Wilkerson F.P."/>
            <person name="Rokhsar D.S."/>
        </authorList>
    </citation>
    <scope>NUCLEOTIDE SEQUENCE [LARGE SCALE GENOMIC DNA]</scope>
    <source>
        <strain evidence="3 4">CCMP1335</strain>
    </source>
</reference>
<dbReference type="Gene3D" id="2.60.120.330">
    <property type="entry name" value="B-lactam Antibiotic, Isopenicillin N Synthase, Chain"/>
    <property type="match status" value="1"/>
</dbReference>
<evidence type="ECO:0000256" key="1">
    <source>
        <dbReference type="SAM" id="MobiDB-lite"/>
    </source>
</evidence>
<feature type="compositionally biased region" description="Low complexity" evidence="1">
    <location>
        <begin position="435"/>
        <end position="445"/>
    </location>
</feature>
<gene>
    <name evidence="3" type="ORF">THAPSDRAFT_8657</name>
</gene>
<dbReference type="AlphaFoldDB" id="B8LBN8"/>
<dbReference type="Pfam" id="PF03171">
    <property type="entry name" value="2OG-FeII_Oxy"/>
    <property type="match status" value="1"/>
</dbReference>
<feature type="region of interest" description="Disordered" evidence="1">
    <location>
        <begin position="426"/>
        <end position="450"/>
    </location>
</feature>
<dbReference type="InterPro" id="IPR005123">
    <property type="entry name" value="Oxoglu/Fe-dep_dioxygenase_dom"/>
</dbReference>
<sequence length="568" mass="62888">MAPPCTCAPHPRIDLTVPYLQYHGISTKGVAGSRADGEGENAIDNDDGGCVRDGVDVSAVRQQILEACRSHGCFHATLRFTVDTKGGKAKPSSLPMRCLAKPREEIEDDIEALFTPSFLNGAVSLTMEQSDVAKYESSTTESSVSTWQCICNGRTINVPPPNPLIAGATFRGRLAESGDEFQSNPEPKLSWEFQRCSISNSQYNTQCATSKNETTNTQSSTEENHQSTWNHLPNWTEALHSVASTIIYSLGIPPELVLQEQSCKCSSNQKSGIRSINDKNGKGSESSNNVKCNSDLLRVFRYDALPTKSSTLGSSAHSDWGTLTVVWQDDKGGLQTYCHGCDIWSDVDDSCVSDSSSQTVHLFVHVGDFLSLATYNNRKERPEWSSPRHRVLCPVRSSSDSDNETNGKECRRSLVYFAYPPPGISLNDAQRKISSSDSSEGRPSSPKTAEARKEIITAIDSRFDKPRLTLEKTGDNLRKLKEPTEAEWSKRKMDCDNDDAGTSATFFQQYSILHNQSQQTDDTKSSNLLSVTERMELLESSARDTYQRMLKVPFGKVISDKWNQVQRK</sequence>
<reference evidence="3 4" key="2">
    <citation type="journal article" date="2008" name="Nature">
        <title>The Phaeodactylum genome reveals the evolutionary history of diatom genomes.</title>
        <authorList>
            <person name="Bowler C."/>
            <person name="Allen A.E."/>
            <person name="Badger J.H."/>
            <person name="Grimwood J."/>
            <person name="Jabbari K."/>
            <person name="Kuo A."/>
            <person name="Maheswari U."/>
            <person name="Martens C."/>
            <person name="Maumus F."/>
            <person name="Otillar R.P."/>
            <person name="Rayko E."/>
            <person name="Salamov A."/>
            <person name="Vandepoele K."/>
            <person name="Beszteri B."/>
            <person name="Gruber A."/>
            <person name="Heijde M."/>
            <person name="Katinka M."/>
            <person name="Mock T."/>
            <person name="Valentin K."/>
            <person name="Verret F."/>
            <person name="Berges J.A."/>
            <person name="Brownlee C."/>
            <person name="Cadoret J.P."/>
            <person name="Chiovitti A."/>
            <person name="Choi C.J."/>
            <person name="Coesel S."/>
            <person name="De Martino A."/>
            <person name="Detter J.C."/>
            <person name="Durkin C."/>
            <person name="Falciatore A."/>
            <person name="Fournet J."/>
            <person name="Haruta M."/>
            <person name="Huysman M.J."/>
            <person name="Jenkins B.D."/>
            <person name="Jiroutova K."/>
            <person name="Jorgensen R.E."/>
            <person name="Joubert Y."/>
            <person name="Kaplan A."/>
            <person name="Kroger N."/>
            <person name="Kroth P.G."/>
            <person name="La Roche J."/>
            <person name="Lindquist E."/>
            <person name="Lommer M."/>
            <person name="Martin-Jezequel V."/>
            <person name="Lopez P.J."/>
            <person name="Lucas S."/>
            <person name="Mangogna M."/>
            <person name="McGinnis K."/>
            <person name="Medlin L.K."/>
            <person name="Montsant A."/>
            <person name="Oudot-Le Secq M.P."/>
            <person name="Napoli C."/>
            <person name="Obornik M."/>
            <person name="Parker M.S."/>
            <person name="Petit J.L."/>
            <person name="Porcel B.M."/>
            <person name="Poulsen N."/>
            <person name="Robison M."/>
            <person name="Rychlewski L."/>
            <person name="Rynearson T.A."/>
            <person name="Schmutz J."/>
            <person name="Shapiro H."/>
            <person name="Siaut M."/>
            <person name="Stanley M."/>
            <person name="Sussman M.R."/>
            <person name="Taylor A.R."/>
            <person name="Vardi A."/>
            <person name="von Dassow P."/>
            <person name="Vyverman W."/>
            <person name="Willis A."/>
            <person name="Wyrwicz L.S."/>
            <person name="Rokhsar D.S."/>
            <person name="Weissenbach J."/>
            <person name="Armbrust E.V."/>
            <person name="Green B.R."/>
            <person name="Van de Peer Y."/>
            <person name="Grigoriev I.V."/>
        </authorList>
    </citation>
    <scope>NUCLEOTIDE SEQUENCE [LARGE SCALE GENOMIC DNA]</scope>
    <source>
        <strain evidence="3 4">CCMP1335</strain>
    </source>
</reference>
<dbReference type="SUPFAM" id="SSF51197">
    <property type="entry name" value="Clavaminate synthase-like"/>
    <property type="match status" value="1"/>
</dbReference>
<dbReference type="STRING" id="35128.B8LBN8"/>
<dbReference type="eggNOG" id="ENOG502RX5U">
    <property type="taxonomic scope" value="Eukaryota"/>
</dbReference>
<dbReference type="RefSeq" id="XP_002296384.1">
    <property type="nucleotide sequence ID" value="XM_002296348.1"/>
</dbReference>
<organism evidence="3 4">
    <name type="scientific">Thalassiosira pseudonana</name>
    <name type="common">Marine diatom</name>
    <name type="synonym">Cyclotella nana</name>
    <dbReference type="NCBI Taxonomy" id="35128"/>
    <lineage>
        <taxon>Eukaryota</taxon>
        <taxon>Sar</taxon>
        <taxon>Stramenopiles</taxon>
        <taxon>Ochrophyta</taxon>
        <taxon>Bacillariophyta</taxon>
        <taxon>Coscinodiscophyceae</taxon>
        <taxon>Thalassiosirophycidae</taxon>
        <taxon>Thalassiosirales</taxon>
        <taxon>Thalassiosiraceae</taxon>
        <taxon>Thalassiosira</taxon>
    </lineage>
</organism>
<keyword evidence="4" id="KW-1185">Reference proteome</keyword>
<dbReference type="InterPro" id="IPR027443">
    <property type="entry name" value="IPNS-like_sf"/>
</dbReference>
<feature type="region of interest" description="Disordered" evidence="1">
    <location>
        <begin position="268"/>
        <end position="287"/>
    </location>
</feature>
<dbReference type="PROSITE" id="PS51471">
    <property type="entry name" value="FE2OG_OXY"/>
    <property type="match status" value="1"/>
</dbReference>
<feature type="region of interest" description="Disordered" evidence="1">
    <location>
        <begin position="207"/>
        <end position="227"/>
    </location>
</feature>
<dbReference type="GeneID" id="7444532"/>